<feature type="region of interest" description="Disordered" evidence="6">
    <location>
        <begin position="393"/>
        <end position="417"/>
    </location>
</feature>
<keyword evidence="1" id="KW-0479">Metal-binding</keyword>
<name>A0ABY7G6V5_MYAAR</name>
<keyword evidence="4" id="KW-0862">Zinc</keyword>
<evidence type="ECO:0000256" key="6">
    <source>
        <dbReference type="SAM" id="MobiDB-lite"/>
    </source>
</evidence>
<sequence>DRSLFAKSDSGQGSSTTATLGTQSSVSVGNGSQLPSIDSVLLNLSTKKQNGKQVSATTATAGNVASSHAFHEADHDRKDVHHKTELEDVTDTDSSNLSPSDGNTSQIMSPPRNTYSHLMETSPHLSIPAAHSHQLQGLYQSKSGIGTLPSIHHFSTVGKPAAAKIQETPSMQVDWFMNQGNIAVIGWNQAVRPGCCGNEAENGSDGREGNSRPNNTGKDRRTSTTTTDLSPTSASRRKSRGRPTSIESLRDPLGRQTSTMSNISATSTVLSGESESDRTYDCEICGKQFSHNDRLRRHRKIHTTDKPYKCDICGKGFKEKCNLKHHRFIHTGEKPYKCDTCGKSFNQRSSLKTHQKVHTGEKPFKCELCEKPFAQKYLLRQHMKKHIELNMATSSTPNPAQQRLAGGNLPDDGGNLP</sequence>
<feature type="compositionally biased region" description="Polar residues" evidence="6">
    <location>
        <begin position="9"/>
        <end position="35"/>
    </location>
</feature>
<keyword evidence="5" id="KW-0539">Nucleus</keyword>
<feature type="compositionally biased region" description="Polar residues" evidence="6">
    <location>
        <begin position="53"/>
        <end position="66"/>
    </location>
</feature>
<evidence type="ECO:0000259" key="7">
    <source>
        <dbReference type="PROSITE" id="PS00028"/>
    </source>
</evidence>
<dbReference type="InterPro" id="IPR013087">
    <property type="entry name" value="Znf_C2H2_type"/>
</dbReference>
<feature type="compositionally biased region" description="Polar residues" evidence="6">
    <location>
        <begin position="255"/>
        <end position="270"/>
    </location>
</feature>
<evidence type="ECO:0000256" key="2">
    <source>
        <dbReference type="ARBA" id="ARBA00022737"/>
    </source>
</evidence>
<evidence type="ECO:0000256" key="1">
    <source>
        <dbReference type="ARBA" id="ARBA00022723"/>
    </source>
</evidence>
<dbReference type="PANTHER" id="PTHR23235:SF142">
    <property type="entry name" value="ZINC FINGER PROTEIN 384"/>
    <property type="match status" value="1"/>
</dbReference>
<organism evidence="8 9">
    <name type="scientific">Mya arenaria</name>
    <name type="common">Soft-shell clam</name>
    <dbReference type="NCBI Taxonomy" id="6604"/>
    <lineage>
        <taxon>Eukaryota</taxon>
        <taxon>Metazoa</taxon>
        <taxon>Spiralia</taxon>
        <taxon>Lophotrochozoa</taxon>
        <taxon>Mollusca</taxon>
        <taxon>Bivalvia</taxon>
        <taxon>Autobranchia</taxon>
        <taxon>Heteroconchia</taxon>
        <taxon>Euheterodonta</taxon>
        <taxon>Imparidentia</taxon>
        <taxon>Neoheterodontei</taxon>
        <taxon>Myida</taxon>
        <taxon>Myoidea</taxon>
        <taxon>Myidae</taxon>
        <taxon>Mya</taxon>
    </lineage>
</organism>
<feature type="region of interest" description="Disordered" evidence="6">
    <location>
        <begin position="1"/>
        <end position="35"/>
    </location>
</feature>
<dbReference type="Gene3D" id="3.30.160.60">
    <property type="entry name" value="Classic Zinc Finger"/>
    <property type="match status" value="4"/>
</dbReference>
<proteinExistence type="predicted"/>
<feature type="non-terminal residue" evidence="8">
    <location>
        <position position="417"/>
    </location>
</feature>
<feature type="compositionally biased region" description="Polar residues" evidence="6">
    <location>
        <begin position="92"/>
        <end position="108"/>
    </location>
</feature>
<evidence type="ECO:0000313" key="9">
    <source>
        <dbReference type="Proteomes" id="UP001164746"/>
    </source>
</evidence>
<feature type="domain" description="C2H2-type" evidence="7">
    <location>
        <begin position="366"/>
        <end position="386"/>
    </location>
</feature>
<feature type="region of interest" description="Disordered" evidence="6">
    <location>
        <begin position="53"/>
        <end position="108"/>
    </location>
</feature>
<gene>
    <name evidence="8" type="ORF">MAR_002657</name>
</gene>
<keyword evidence="9" id="KW-1185">Reference proteome</keyword>
<dbReference type="Proteomes" id="UP001164746">
    <property type="component" value="Chromosome 16"/>
</dbReference>
<dbReference type="PANTHER" id="PTHR23235">
    <property type="entry name" value="KRUEPPEL-LIKE TRANSCRIPTION FACTOR"/>
    <property type="match status" value="1"/>
</dbReference>
<feature type="domain" description="C2H2-type" evidence="7">
    <location>
        <begin position="338"/>
        <end position="358"/>
    </location>
</feature>
<feature type="region of interest" description="Disordered" evidence="6">
    <location>
        <begin position="198"/>
        <end position="270"/>
    </location>
</feature>
<feature type="domain" description="C2H2-type" evidence="7">
    <location>
        <begin position="310"/>
        <end position="330"/>
    </location>
</feature>
<feature type="compositionally biased region" description="Low complexity" evidence="6">
    <location>
        <begin position="223"/>
        <end position="234"/>
    </location>
</feature>
<dbReference type="Pfam" id="PF00096">
    <property type="entry name" value="zf-C2H2"/>
    <property type="match status" value="4"/>
</dbReference>
<evidence type="ECO:0000313" key="8">
    <source>
        <dbReference type="EMBL" id="WAR29089.1"/>
    </source>
</evidence>
<dbReference type="SUPFAM" id="SSF57667">
    <property type="entry name" value="beta-beta-alpha zinc fingers"/>
    <property type="match status" value="2"/>
</dbReference>
<evidence type="ECO:0000256" key="5">
    <source>
        <dbReference type="ARBA" id="ARBA00023242"/>
    </source>
</evidence>
<dbReference type="EMBL" id="CP111027">
    <property type="protein sequence ID" value="WAR29089.1"/>
    <property type="molecule type" value="Genomic_DNA"/>
</dbReference>
<feature type="compositionally biased region" description="Basic and acidic residues" evidence="6">
    <location>
        <begin position="69"/>
        <end position="86"/>
    </location>
</feature>
<reference evidence="8" key="1">
    <citation type="submission" date="2022-11" db="EMBL/GenBank/DDBJ databases">
        <title>Centuries of genome instability and evolution in soft-shell clam transmissible cancer (bioRxiv).</title>
        <authorList>
            <person name="Hart S.F.M."/>
            <person name="Yonemitsu M.A."/>
            <person name="Giersch R.M."/>
            <person name="Beal B.F."/>
            <person name="Arriagada G."/>
            <person name="Davis B.W."/>
            <person name="Ostrander E.A."/>
            <person name="Goff S.P."/>
            <person name="Metzger M.J."/>
        </authorList>
    </citation>
    <scope>NUCLEOTIDE SEQUENCE</scope>
    <source>
        <strain evidence="8">MELC-2E11</strain>
        <tissue evidence="8">Siphon/mantle</tissue>
    </source>
</reference>
<keyword evidence="3" id="KW-0863">Zinc-finger</keyword>
<evidence type="ECO:0000256" key="4">
    <source>
        <dbReference type="ARBA" id="ARBA00022833"/>
    </source>
</evidence>
<keyword evidence="2" id="KW-0677">Repeat</keyword>
<dbReference type="InterPro" id="IPR036236">
    <property type="entry name" value="Znf_C2H2_sf"/>
</dbReference>
<dbReference type="PROSITE" id="PS00028">
    <property type="entry name" value="ZINC_FINGER_C2H2_1"/>
    <property type="match status" value="4"/>
</dbReference>
<accession>A0ABY7G6V5</accession>
<evidence type="ECO:0000256" key="3">
    <source>
        <dbReference type="ARBA" id="ARBA00022771"/>
    </source>
</evidence>
<feature type="domain" description="C2H2-type" evidence="7">
    <location>
        <begin position="282"/>
        <end position="302"/>
    </location>
</feature>
<dbReference type="SMART" id="SM00355">
    <property type="entry name" value="ZnF_C2H2"/>
    <property type="match status" value="4"/>
</dbReference>
<protein>
    <submittedName>
        <fullName evidence="8">ZNF22-like protein</fullName>
    </submittedName>
</protein>